<gene>
    <name evidence="1" type="ORF">UFOVP321_35</name>
</gene>
<protein>
    <submittedName>
        <fullName evidence="1">Uncharacterized protein</fullName>
    </submittedName>
</protein>
<dbReference type="EMBL" id="LR796333">
    <property type="protein sequence ID" value="CAB4137496.1"/>
    <property type="molecule type" value="Genomic_DNA"/>
</dbReference>
<accession>A0A6J5LX65</accession>
<name>A0A6J5LX65_9CAUD</name>
<sequence length="112" mass="12958">MGLLHICSHTSFHYRSPISIYCVDAQNQVKMRDITFHLENAVEYVVYDLSIFPIEERQKKALNFRSGKCVCNFMGYPPNKISDLRQIGRKVTSRLDGKTYAVRVKKKDAISE</sequence>
<proteinExistence type="predicted"/>
<evidence type="ECO:0000313" key="1">
    <source>
        <dbReference type="EMBL" id="CAB4137496.1"/>
    </source>
</evidence>
<reference evidence="1" key="1">
    <citation type="submission" date="2020-04" db="EMBL/GenBank/DDBJ databases">
        <authorList>
            <person name="Chiriac C."/>
            <person name="Salcher M."/>
            <person name="Ghai R."/>
            <person name="Kavagutti S V."/>
        </authorList>
    </citation>
    <scope>NUCLEOTIDE SEQUENCE</scope>
</reference>
<organism evidence="1">
    <name type="scientific">uncultured Caudovirales phage</name>
    <dbReference type="NCBI Taxonomy" id="2100421"/>
    <lineage>
        <taxon>Viruses</taxon>
        <taxon>Duplodnaviria</taxon>
        <taxon>Heunggongvirae</taxon>
        <taxon>Uroviricota</taxon>
        <taxon>Caudoviricetes</taxon>
        <taxon>Peduoviridae</taxon>
        <taxon>Maltschvirus</taxon>
        <taxon>Maltschvirus maltsch</taxon>
    </lineage>
</organism>